<feature type="non-terminal residue" evidence="2">
    <location>
        <position position="1"/>
    </location>
</feature>
<evidence type="ECO:0000256" key="1">
    <source>
        <dbReference type="SAM" id="Phobius"/>
    </source>
</evidence>
<sequence>MEISVLGLIAPTLPQTLVQHKRWFEGDLQILLSKYSYAWFDRFWKDKYGAPNGMFCLATLYYSIIPSLYLLRGIPLFPKVTKQSPFISA</sequence>
<dbReference type="Proteomes" id="UP000257109">
    <property type="component" value="Unassembled WGS sequence"/>
</dbReference>
<keyword evidence="1" id="KW-0812">Transmembrane</keyword>
<gene>
    <name evidence="2" type="primary">CSLE1</name>
    <name evidence="2" type="ORF">CR513_15930</name>
</gene>
<dbReference type="EMBL" id="QJKJ01002893">
    <property type="protein sequence ID" value="RDY00836.1"/>
    <property type="molecule type" value="Genomic_DNA"/>
</dbReference>
<comment type="caution">
    <text evidence="2">The sequence shown here is derived from an EMBL/GenBank/DDBJ whole genome shotgun (WGS) entry which is preliminary data.</text>
</comment>
<organism evidence="2 3">
    <name type="scientific">Mucuna pruriens</name>
    <name type="common">Velvet bean</name>
    <name type="synonym">Dolichos pruriens</name>
    <dbReference type="NCBI Taxonomy" id="157652"/>
    <lineage>
        <taxon>Eukaryota</taxon>
        <taxon>Viridiplantae</taxon>
        <taxon>Streptophyta</taxon>
        <taxon>Embryophyta</taxon>
        <taxon>Tracheophyta</taxon>
        <taxon>Spermatophyta</taxon>
        <taxon>Magnoliopsida</taxon>
        <taxon>eudicotyledons</taxon>
        <taxon>Gunneridae</taxon>
        <taxon>Pentapetalae</taxon>
        <taxon>rosids</taxon>
        <taxon>fabids</taxon>
        <taxon>Fabales</taxon>
        <taxon>Fabaceae</taxon>
        <taxon>Papilionoideae</taxon>
        <taxon>50 kb inversion clade</taxon>
        <taxon>NPAAA clade</taxon>
        <taxon>indigoferoid/millettioid clade</taxon>
        <taxon>Phaseoleae</taxon>
        <taxon>Mucuna</taxon>
    </lineage>
</organism>
<keyword evidence="1" id="KW-0472">Membrane</keyword>
<dbReference type="OrthoDB" id="1409315at2759"/>
<keyword evidence="3" id="KW-1185">Reference proteome</keyword>
<name>A0A371HDG9_MUCPR</name>
<evidence type="ECO:0000313" key="3">
    <source>
        <dbReference type="Proteomes" id="UP000257109"/>
    </source>
</evidence>
<dbReference type="AlphaFoldDB" id="A0A371HDG9"/>
<protein>
    <submittedName>
        <fullName evidence="2">Cellulose synthase-like protein E1</fullName>
    </submittedName>
</protein>
<keyword evidence="1" id="KW-1133">Transmembrane helix</keyword>
<feature type="transmembrane region" description="Helical" evidence="1">
    <location>
        <begin position="52"/>
        <end position="71"/>
    </location>
</feature>
<reference evidence="2" key="1">
    <citation type="submission" date="2018-05" db="EMBL/GenBank/DDBJ databases">
        <title>Draft genome of Mucuna pruriens seed.</title>
        <authorList>
            <person name="Nnadi N.E."/>
            <person name="Vos R."/>
            <person name="Hasami M.H."/>
            <person name="Devisetty U.K."/>
            <person name="Aguiy J.C."/>
        </authorList>
    </citation>
    <scope>NUCLEOTIDE SEQUENCE [LARGE SCALE GENOMIC DNA]</scope>
    <source>
        <strain evidence="2">JCA_2017</strain>
    </source>
</reference>
<dbReference type="PANTHER" id="PTHR13301">
    <property type="entry name" value="X-BOX TRANSCRIPTION FACTOR-RELATED"/>
    <property type="match status" value="1"/>
</dbReference>
<accession>A0A371HDG9</accession>
<dbReference type="STRING" id="157652.A0A371HDG9"/>
<evidence type="ECO:0000313" key="2">
    <source>
        <dbReference type="EMBL" id="RDY00836.1"/>
    </source>
</evidence>
<proteinExistence type="predicted"/>